<keyword evidence="1" id="KW-0812">Transmembrane</keyword>
<keyword evidence="1" id="KW-0472">Membrane</keyword>
<comment type="caution">
    <text evidence="2">The sequence shown here is derived from an EMBL/GenBank/DDBJ whole genome shotgun (WGS) entry which is preliminary data.</text>
</comment>
<feature type="transmembrane region" description="Helical" evidence="1">
    <location>
        <begin position="49"/>
        <end position="72"/>
    </location>
</feature>
<dbReference type="EMBL" id="LNQE01000859">
    <property type="protein sequence ID" value="KUG24158.1"/>
    <property type="molecule type" value="Genomic_DNA"/>
</dbReference>
<keyword evidence="2" id="KW-0808">Transferase</keyword>
<dbReference type="InterPro" id="IPR029044">
    <property type="entry name" value="Nucleotide-diphossugar_trans"/>
</dbReference>
<reference evidence="2" key="1">
    <citation type="journal article" date="2015" name="Proc. Natl. Acad. Sci. U.S.A.">
        <title>Networks of energetic and metabolic interactions define dynamics in microbial communities.</title>
        <authorList>
            <person name="Embree M."/>
            <person name="Liu J.K."/>
            <person name="Al-Bassam M.M."/>
            <person name="Zengler K."/>
        </authorList>
    </citation>
    <scope>NUCLEOTIDE SEQUENCE</scope>
</reference>
<organism evidence="2">
    <name type="scientific">hydrocarbon metagenome</name>
    <dbReference type="NCBI Taxonomy" id="938273"/>
    <lineage>
        <taxon>unclassified sequences</taxon>
        <taxon>metagenomes</taxon>
        <taxon>ecological metagenomes</taxon>
    </lineage>
</organism>
<sequence length="91" mass="10931">MRLKGWEIYHIPDAFIYHLQGQSIGHNINSRIEFYRSRYQFLRKWHHPLYCYLATGIIFLRLLANGFFNFIFVVSTLGLNEKVAGYFDHVF</sequence>
<keyword evidence="1" id="KW-1133">Transmembrane helix</keyword>
<dbReference type="GO" id="GO:0016740">
    <property type="term" value="F:transferase activity"/>
    <property type="evidence" value="ECO:0007669"/>
    <property type="project" value="UniProtKB-KW"/>
</dbReference>
<dbReference type="SUPFAM" id="SSF53448">
    <property type="entry name" value="Nucleotide-diphospho-sugar transferases"/>
    <property type="match status" value="1"/>
</dbReference>
<name>A0A0W8FTW0_9ZZZZ</name>
<accession>A0A0W8FTW0</accession>
<evidence type="ECO:0000256" key="1">
    <source>
        <dbReference type="SAM" id="Phobius"/>
    </source>
</evidence>
<gene>
    <name evidence="2" type="ORF">ASZ90_006049</name>
</gene>
<dbReference type="AlphaFoldDB" id="A0A0W8FTW0"/>
<proteinExistence type="predicted"/>
<evidence type="ECO:0000313" key="2">
    <source>
        <dbReference type="EMBL" id="KUG24158.1"/>
    </source>
</evidence>
<protein>
    <submittedName>
        <fullName evidence="2">Glycosyl transferase, family 2</fullName>
    </submittedName>
</protein>
<dbReference type="Gene3D" id="3.90.550.10">
    <property type="entry name" value="Spore Coat Polysaccharide Biosynthesis Protein SpsA, Chain A"/>
    <property type="match status" value="1"/>
</dbReference>